<feature type="region of interest" description="Disordered" evidence="1">
    <location>
        <begin position="190"/>
        <end position="230"/>
    </location>
</feature>
<feature type="compositionally biased region" description="Polar residues" evidence="1">
    <location>
        <begin position="30"/>
        <end position="43"/>
    </location>
</feature>
<dbReference type="Gene3D" id="3.10.20.90">
    <property type="entry name" value="Phosphatidylinositol 3-kinase Catalytic Subunit, Chain A, domain 1"/>
    <property type="match status" value="1"/>
</dbReference>
<dbReference type="InterPro" id="IPR038169">
    <property type="entry name" value="DC-UbP/UBTD2_N_sf"/>
</dbReference>
<name>A0AAV9HWZ3_9PEZI</name>
<dbReference type="SUPFAM" id="SSF54236">
    <property type="entry name" value="Ubiquitin-like"/>
    <property type="match status" value="1"/>
</dbReference>
<comment type="caution">
    <text evidence="3">The sequence shown here is derived from an EMBL/GenBank/DDBJ whole genome shotgun (WGS) entry which is preliminary data.</text>
</comment>
<dbReference type="InterPro" id="IPR032752">
    <property type="entry name" value="DC-UbP/UBTD2_N"/>
</dbReference>
<dbReference type="Gene3D" id="1.20.225.20">
    <property type="entry name" value="Ub domain-containing protein, DC-UbP/UBTD2, N-terminal domain"/>
    <property type="match status" value="1"/>
</dbReference>
<dbReference type="InterPro" id="IPR039869">
    <property type="entry name" value="UBTD1/2"/>
</dbReference>
<evidence type="ECO:0000259" key="2">
    <source>
        <dbReference type="PROSITE" id="PS50053"/>
    </source>
</evidence>
<dbReference type="Pfam" id="PF16455">
    <property type="entry name" value="UBD"/>
    <property type="match status" value="1"/>
</dbReference>
<dbReference type="InterPro" id="IPR000626">
    <property type="entry name" value="Ubiquitin-like_dom"/>
</dbReference>
<feature type="compositionally biased region" description="Basic and acidic residues" evidence="1">
    <location>
        <begin position="215"/>
        <end position="230"/>
    </location>
</feature>
<accession>A0AAV9HWZ3</accession>
<evidence type="ECO:0000313" key="3">
    <source>
        <dbReference type="EMBL" id="KAK4465192.1"/>
    </source>
</evidence>
<dbReference type="PANTHER" id="PTHR13609">
    <property type="entry name" value="UBIQUITIN DOMAIN CONTAINING 1 PROTEIN-RELATED"/>
    <property type="match status" value="1"/>
</dbReference>
<feature type="region of interest" description="Disordered" evidence="1">
    <location>
        <begin position="1"/>
        <end position="68"/>
    </location>
</feature>
<dbReference type="EMBL" id="MU864941">
    <property type="protein sequence ID" value="KAK4465192.1"/>
    <property type="molecule type" value="Genomic_DNA"/>
</dbReference>
<organism evidence="3 4">
    <name type="scientific">Cladorrhinum samala</name>
    <dbReference type="NCBI Taxonomy" id="585594"/>
    <lineage>
        <taxon>Eukaryota</taxon>
        <taxon>Fungi</taxon>
        <taxon>Dikarya</taxon>
        <taxon>Ascomycota</taxon>
        <taxon>Pezizomycotina</taxon>
        <taxon>Sordariomycetes</taxon>
        <taxon>Sordariomycetidae</taxon>
        <taxon>Sordariales</taxon>
        <taxon>Podosporaceae</taxon>
        <taxon>Cladorrhinum</taxon>
    </lineage>
</organism>
<dbReference type="Proteomes" id="UP001321749">
    <property type="component" value="Unassembled WGS sequence"/>
</dbReference>
<reference evidence="3" key="2">
    <citation type="submission" date="2023-06" db="EMBL/GenBank/DDBJ databases">
        <authorList>
            <consortium name="Lawrence Berkeley National Laboratory"/>
            <person name="Mondo S.J."/>
            <person name="Hensen N."/>
            <person name="Bonometti L."/>
            <person name="Westerberg I."/>
            <person name="Brannstrom I.O."/>
            <person name="Guillou S."/>
            <person name="Cros-Aarteil S."/>
            <person name="Calhoun S."/>
            <person name="Haridas S."/>
            <person name="Kuo A."/>
            <person name="Pangilinan J."/>
            <person name="Riley R."/>
            <person name="Labutti K."/>
            <person name="Andreopoulos B."/>
            <person name="Lipzen A."/>
            <person name="Chen C."/>
            <person name="Yanf M."/>
            <person name="Daum C."/>
            <person name="Ng V."/>
            <person name="Clum A."/>
            <person name="Steindorff A."/>
            <person name="Ohm R."/>
            <person name="Martin F."/>
            <person name="Silar P."/>
            <person name="Natvig D."/>
            <person name="Lalanne C."/>
            <person name="Gautier V."/>
            <person name="Ament-Velasquez S.L."/>
            <person name="Kruys A."/>
            <person name="Hutchinson M.I."/>
            <person name="Powell A.J."/>
            <person name="Barry K."/>
            <person name="Miller A.N."/>
            <person name="Grigoriev I.V."/>
            <person name="Debuchy R."/>
            <person name="Gladieux P."/>
            <person name="Thoren M.H."/>
            <person name="Johannesson H."/>
        </authorList>
    </citation>
    <scope>NUCLEOTIDE SEQUENCE</scope>
    <source>
        <strain evidence="3">PSN324</strain>
    </source>
</reference>
<reference evidence="3" key="1">
    <citation type="journal article" date="2023" name="Mol. Phylogenet. Evol.">
        <title>Genome-scale phylogeny and comparative genomics of the fungal order Sordariales.</title>
        <authorList>
            <person name="Hensen N."/>
            <person name="Bonometti L."/>
            <person name="Westerberg I."/>
            <person name="Brannstrom I.O."/>
            <person name="Guillou S."/>
            <person name="Cros-Aarteil S."/>
            <person name="Calhoun S."/>
            <person name="Haridas S."/>
            <person name="Kuo A."/>
            <person name="Mondo S."/>
            <person name="Pangilinan J."/>
            <person name="Riley R."/>
            <person name="LaButti K."/>
            <person name="Andreopoulos B."/>
            <person name="Lipzen A."/>
            <person name="Chen C."/>
            <person name="Yan M."/>
            <person name="Daum C."/>
            <person name="Ng V."/>
            <person name="Clum A."/>
            <person name="Steindorff A."/>
            <person name="Ohm R.A."/>
            <person name="Martin F."/>
            <person name="Silar P."/>
            <person name="Natvig D.O."/>
            <person name="Lalanne C."/>
            <person name="Gautier V."/>
            <person name="Ament-Velasquez S.L."/>
            <person name="Kruys A."/>
            <person name="Hutchinson M.I."/>
            <person name="Powell A.J."/>
            <person name="Barry K."/>
            <person name="Miller A.N."/>
            <person name="Grigoriev I.V."/>
            <person name="Debuchy R."/>
            <person name="Gladieux P."/>
            <person name="Hiltunen Thoren M."/>
            <person name="Johannesson H."/>
        </authorList>
    </citation>
    <scope>NUCLEOTIDE SEQUENCE</scope>
    <source>
        <strain evidence="3">PSN324</strain>
    </source>
</reference>
<protein>
    <recommendedName>
        <fullName evidence="2">Ubiquitin-like domain-containing protein</fullName>
    </recommendedName>
</protein>
<dbReference type="AlphaFoldDB" id="A0AAV9HWZ3"/>
<evidence type="ECO:0000256" key="1">
    <source>
        <dbReference type="SAM" id="MobiDB-lite"/>
    </source>
</evidence>
<evidence type="ECO:0000313" key="4">
    <source>
        <dbReference type="Proteomes" id="UP001321749"/>
    </source>
</evidence>
<keyword evidence="4" id="KW-1185">Reference proteome</keyword>
<sequence length="316" mass="34874">MGCCLSRGEAPNSPYPRGGGATGSARAINPANQSGGTSSSQAGNDEASGSRRRRRQSQRPLAQHINKPLRLTEWTSQNRIWTPAALRRERIEFFDTRVTGRQEVWQTIHAVLEVLWASQRAVRNGQMGRRSEDEGPSEQDPSIALATAQSILDAAEITLPTGDLHHGVYDAQGNYYQLPHHIVSDPTNLSWNRGTEEDDLDDTKADITGEETAEETEHCEGDAERRREEKGKAVVDIRDLMTVRARLSDGSRDVNVSVGKGASVRSIAKQIAEDAQLGPNKKIKIVYMGKILRDNISLQTQGYKQGHVVNALVFNR</sequence>
<feature type="domain" description="Ubiquitin-like" evidence="2">
    <location>
        <begin position="241"/>
        <end position="316"/>
    </location>
</feature>
<gene>
    <name evidence="3" type="ORF">QBC42DRAFT_248760</name>
</gene>
<dbReference type="InterPro" id="IPR029071">
    <property type="entry name" value="Ubiquitin-like_domsf"/>
</dbReference>
<dbReference type="PROSITE" id="PS50053">
    <property type="entry name" value="UBIQUITIN_2"/>
    <property type="match status" value="1"/>
</dbReference>
<proteinExistence type="predicted"/>